<dbReference type="GO" id="GO:0005975">
    <property type="term" value="P:carbohydrate metabolic process"/>
    <property type="evidence" value="ECO:0007669"/>
    <property type="project" value="TreeGrafter"/>
</dbReference>
<dbReference type="InterPro" id="IPR039329">
    <property type="entry name" value="SIAE"/>
</dbReference>
<dbReference type="AlphaFoldDB" id="A0A1M4Y0H4"/>
<evidence type="ECO:0000256" key="1">
    <source>
        <dbReference type="ARBA" id="ARBA00022801"/>
    </source>
</evidence>
<reference evidence="4" key="1">
    <citation type="submission" date="2016-11" db="EMBL/GenBank/DDBJ databases">
        <authorList>
            <person name="Varghese N."/>
            <person name="Submissions S."/>
        </authorList>
    </citation>
    <scope>NUCLEOTIDE SEQUENCE [LARGE SCALE GENOMIC DNA]</scope>
    <source>
        <strain evidence="4">DSM 27370</strain>
    </source>
</reference>
<dbReference type="PANTHER" id="PTHR22901:SF0">
    <property type="entry name" value="SIALATE O-ACETYLESTERASE"/>
    <property type="match status" value="1"/>
</dbReference>
<dbReference type="SUPFAM" id="SSF49785">
    <property type="entry name" value="Galactose-binding domain-like"/>
    <property type="match status" value="1"/>
</dbReference>
<dbReference type="InterPro" id="IPR036514">
    <property type="entry name" value="SGNH_hydro_sf"/>
</dbReference>
<evidence type="ECO:0000259" key="2">
    <source>
        <dbReference type="Pfam" id="PF03629"/>
    </source>
</evidence>
<gene>
    <name evidence="3" type="ORF">SAMN05444362_10334</name>
</gene>
<dbReference type="RefSeq" id="WP_062177152.1">
    <property type="nucleotide sequence ID" value="NZ_BBXL01000003.1"/>
</dbReference>
<dbReference type="InterPro" id="IPR008979">
    <property type="entry name" value="Galactose-bd-like_sf"/>
</dbReference>
<evidence type="ECO:0000313" key="4">
    <source>
        <dbReference type="Proteomes" id="UP000184480"/>
    </source>
</evidence>
<dbReference type="SUPFAM" id="SSF52266">
    <property type="entry name" value="SGNH hydrolase"/>
    <property type="match status" value="1"/>
</dbReference>
<evidence type="ECO:0000313" key="3">
    <source>
        <dbReference type="EMBL" id="SHE99073.1"/>
    </source>
</evidence>
<dbReference type="Pfam" id="PF03629">
    <property type="entry name" value="SASA"/>
    <property type="match status" value="1"/>
</dbReference>
<sequence>MRLYRFYVIIICFLLSGVICNSYSKALLPAYFSDNMVIQRNSILTFPGKSEPNKEVVLRTGWDNKEYTAKADKNGIWSIEITTPDAGGPYRITVSDGDLLILNNVLVGDIWFCSGQSNMEMPVGGWGEVLNYEQEIKEANYPSIRLLQVKKATALTPSDDVDVNMNRWQECNSAAIPEFSAIAYFYARQLWNDLGVPIGVIDCTWGGTPAEAWISHNTLQHVDGYQEETVVMAQYGFDKKRLQQLYQQKMNDRNKMLIDKDRGFLNSIPQWISSLQTGDDCFRMDLPGYWESRGLENFDGIIWFQKEIDIPTDWQGKDIELSLGMIDDEDITYYNGVQIATGEGYMTPRKYIIPGHLVEGGKGLITIRVTDHMGEGGIHGEPESLFVKVNEKKIPISGTWNYKIGLSKEEFPQMSVSPESSSYPTVLYNKMVHPFTKFPIKGVIWYQGEANVDRADKYSNLFQALIMDWRNRWGQEFPFYFVQLANFMDHKAVQPDSKWASLRDAQAQALHLNNTGMAVAIDLGEAKNIHPKNKQAVANRLADLALSQTYGKNVSLEVPALIDYYISGDSLTLVFDGHLYSADEYVKGFIISGPDNIFYSALATINGNEVILRSPSVRMPIAARYGWADNPECNLKGLSGYPVAPFRTDQ</sequence>
<name>A0A1M4Y0H4_9BACT</name>
<keyword evidence="4" id="KW-1185">Reference proteome</keyword>
<proteinExistence type="predicted"/>
<dbReference type="PANTHER" id="PTHR22901">
    <property type="entry name" value="SIALATE O-ACETYLESTERASE"/>
    <property type="match status" value="1"/>
</dbReference>
<dbReference type="Gene3D" id="3.40.50.1110">
    <property type="entry name" value="SGNH hydrolase"/>
    <property type="match status" value="2"/>
</dbReference>
<dbReference type="InterPro" id="IPR005181">
    <property type="entry name" value="SASA"/>
</dbReference>
<dbReference type="Proteomes" id="UP000184480">
    <property type="component" value="Unassembled WGS sequence"/>
</dbReference>
<accession>A0A1M4Y0H4</accession>
<organism evidence="3 4">
    <name type="scientific">Dysgonomonas macrotermitis</name>
    <dbReference type="NCBI Taxonomy" id="1346286"/>
    <lineage>
        <taxon>Bacteria</taxon>
        <taxon>Pseudomonadati</taxon>
        <taxon>Bacteroidota</taxon>
        <taxon>Bacteroidia</taxon>
        <taxon>Bacteroidales</taxon>
        <taxon>Dysgonomonadaceae</taxon>
        <taxon>Dysgonomonas</taxon>
    </lineage>
</organism>
<dbReference type="STRING" id="1346286.SAMN05444362_10334"/>
<dbReference type="Gene3D" id="2.60.40.10">
    <property type="entry name" value="Immunoglobulins"/>
    <property type="match status" value="1"/>
</dbReference>
<keyword evidence="1" id="KW-0378">Hydrolase</keyword>
<dbReference type="InterPro" id="IPR013783">
    <property type="entry name" value="Ig-like_fold"/>
</dbReference>
<protein>
    <submittedName>
        <fullName evidence="3">Sialate O-acetylesterase</fullName>
    </submittedName>
</protein>
<feature type="domain" description="Sialate O-acetylesterase" evidence="2">
    <location>
        <begin position="426"/>
        <end position="542"/>
    </location>
</feature>
<dbReference type="EMBL" id="FQUC01000003">
    <property type="protein sequence ID" value="SHE99073.1"/>
    <property type="molecule type" value="Genomic_DNA"/>
</dbReference>
<dbReference type="OrthoDB" id="9816001at2"/>
<dbReference type="GO" id="GO:0001681">
    <property type="term" value="F:sialate O-acetylesterase activity"/>
    <property type="evidence" value="ECO:0007669"/>
    <property type="project" value="InterPro"/>
</dbReference>